<dbReference type="STRING" id="718252.FP2_18270"/>
<dbReference type="InterPro" id="IPR025332">
    <property type="entry name" value="DUF4238"/>
</dbReference>
<sequence length="328" mass="38109">MEYTEVLDKQITRKQHYVPKAYLKNFSVSNQKSEQVYVVFANDENAKMVSIDNICCRSYLYDQIAIDPDSKTHVFAAPNEIENSFIELEGEYATIISKIKNALRDSDEFELARVEIDKLRQFMSSLLFRNPVFVHLSNYIIDTQYKNDPQHIKHVKDIFPDVPQNVYLSMLANEFLKMNIAPDVGLFPRALAETMKESQLCIFKAKGSVFVTSDMPVVNIYGEKDGIEYDLLGMPITPELFLAFVDTVQRVPRIIIIDDNSVKRMNSKQINKELLISNRIDLLSHIDFSIDAEKEDDEQVYQLLHTDKETALKQYEDMMSSKEIKYWR</sequence>
<reference evidence="1 2" key="1">
    <citation type="submission" date="2010-03" db="EMBL/GenBank/DDBJ databases">
        <title>The genome sequence of Faecalibacterium prausnitzii L2/6.</title>
        <authorList>
            <consortium name="metaHIT consortium -- http://www.metahit.eu/"/>
            <person name="Pajon A."/>
            <person name="Turner K."/>
            <person name="Parkhill J."/>
            <person name="Duncan S."/>
            <person name="Flint H."/>
        </authorList>
    </citation>
    <scope>NUCLEOTIDE SEQUENCE [LARGE SCALE GENOMIC DNA]</scope>
    <source>
        <strain evidence="2">L2-6</strain>
    </source>
</reference>
<gene>
    <name evidence="1" type="ORF">FP2_18270</name>
</gene>
<dbReference type="eggNOG" id="ENOG50318WA">
    <property type="taxonomic scope" value="Bacteria"/>
</dbReference>
<dbReference type="Proteomes" id="UP000008804">
    <property type="component" value="Chromosome"/>
</dbReference>
<dbReference type="HOGENOM" id="CLU_846511_0_0_9"/>
<protein>
    <recommendedName>
        <fullName evidence="3">DUF4238 domain-containing protein</fullName>
    </recommendedName>
</protein>
<evidence type="ECO:0000313" key="1">
    <source>
        <dbReference type="EMBL" id="CBK99254.1"/>
    </source>
</evidence>
<keyword evidence="2" id="KW-1185">Reference proteome</keyword>
<evidence type="ECO:0008006" key="3">
    <source>
        <dbReference type="Google" id="ProtNLM"/>
    </source>
</evidence>
<dbReference type="AlphaFoldDB" id="D4JZ05"/>
<dbReference type="Pfam" id="PF14022">
    <property type="entry name" value="DUF4238"/>
    <property type="match status" value="1"/>
</dbReference>
<dbReference type="EMBL" id="FP929045">
    <property type="protein sequence ID" value="CBK99254.1"/>
    <property type="molecule type" value="Genomic_DNA"/>
</dbReference>
<accession>D4JZ05</accession>
<evidence type="ECO:0000313" key="2">
    <source>
        <dbReference type="Proteomes" id="UP000008804"/>
    </source>
</evidence>
<dbReference type="RefSeq" id="WP_015564898.1">
    <property type="nucleotide sequence ID" value="NC_021042.1"/>
</dbReference>
<name>D4JZ05_9FIRM</name>
<proteinExistence type="predicted"/>
<dbReference type="PATRIC" id="fig|718252.3.peg.3205"/>
<dbReference type="KEGG" id="fpr:FP2_18270"/>
<dbReference type="BioCyc" id="FPRA718252:G1375-1545-MONOMER"/>
<reference evidence="1 2" key="2">
    <citation type="submission" date="2010-03" db="EMBL/GenBank/DDBJ databases">
        <authorList>
            <person name="Pajon A."/>
        </authorList>
    </citation>
    <scope>NUCLEOTIDE SEQUENCE [LARGE SCALE GENOMIC DNA]</scope>
    <source>
        <strain evidence="2">L2-6</strain>
    </source>
</reference>
<organism evidence="1 2">
    <name type="scientific">Faecalibacterium prausnitzii L2-6</name>
    <dbReference type="NCBI Taxonomy" id="718252"/>
    <lineage>
        <taxon>Bacteria</taxon>
        <taxon>Bacillati</taxon>
        <taxon>Bacillota</taxon>
        <taxon>Clostridia</taxon>
        <taxon>Eubacteriales</taxon>
        <taxon>Oscillospiraceae</taxon>
        <taxon>Faecalibacterium</taxon>
    </lineage>
</organism>